<comment type="caution">
    <text evidence="2">The sequence shown here is derived from an EMBL/GenBank/DDBJ whole genome shotgun (WGS) entry which is preliminary data.</text>
</comment>
<evidence type="ECO:0000313" key="3">
    <source>
        <dbReference type="Proteomes" id="UP000217163"/>
    </source>
</evidence>
<gene>
    <name evidence="2" type="ORF">CFN58_04945</name>
</gene>
<organism evidence="2 3">
    <name type="scientific">Pseudomonas avellanae</name>
    <dbReference type="NCBI Taxonomy" id="46257"/>
    <lineage>
        <taxon>Bacteria</taxon>
        <taxon>Pseudomonadati</taxon>
        <taxon>Pseudomonadota</taxon>
        <taxon>Gammaproteobacteria</taxon>
        <taxon>Pseudomonadales</taxon>
        <taxon>Pseudomonadaceae</taxon>
        <taxon>Pseudomonas</taxon>
    </lineage>
</organism>
<proteinExistence type="predicted"/>
<protein>
    <recommendedName>
        <fullName evidence="1">ASCH domain-containing protein</fullName>
    </recommendedName>
</protein>
<dbReference type="Gene3D" id="2.30.130.30">
    <property type="entry name" value="Hypothetical protein"/>
    <property type="match status" value="1"/>
</dbReference>
<dbReference type="Proteomes" id="UP000217163">
    <property type="component" value="Unassembled WGS sequence"/>
</dbReference>
<dbReference type="Pfam" id="PF04266">
    <property type="entry name" value="ASCH"/>
    <property type="match status" value="1"/>
</dbReference>
<reference evidence="3" key="1">
    <citation type="journal article" date="2016" name="Sci. Rep.">
        <title>Genome analysis of the kiwifruit canker pathogen Pseudomonas syringae pv. actinidiae biovar 5.</title>
        <authorList>
            <person name="Fujikawa T."/>
            <person name="Sawada H."/>
        </authorList>
    </citation>
    <scope>NUCLEOTIDE SEQUENCE [LARGE SCALE GENOMIC DNA]</scope>
    <source>
        <strain evidence="3">MAFF 212061</strain>
    </source>
</reference>
<name>A0A261WMT1_9PSED</name>
<evidence type="ECO:0000259" key="1">
    <source>
        <dbReference type="SMART" id="SM01022"/>
    </source>
</evidence>
<dbReference type="AlphaFoldDB" id="A0A261WMT1"/>
<dbReference type="InterPro" id="IPR015947">
    <property type="entry name" value="PUA-like_sf"/>
</dbReference>
<dbReference type="InterPro" id="IPR007374">
    <property type="entry name" value="ASCH_domain"/>
</dbReference>
<dbReference type="SUPFAM" id="SSF88697">
    <property type="entry name" value="PUA domain-like"/>
    <property type="match status" value="1"/>
</dbReference>
<sequence length="176" mass="19681">MLTLSARESSGAPFNRSRKYLMSLFPESFEQPSGRAVLLSIKPKYADLILAGTKRVELRRSWPSSDIGVMVLYSSSPKQRLVGVAFIDRIEECDFESLWTLADANGGGVTYDELRAYVKGKKTAFGVMIQRIKIAEVQVDPKDLFANFTPPQSFLYLGPNDFPRVMRAMFPSEGSV</sequence>
<dbReference type="SMART" id="SM01022">
    <property type="entry name" value="ASCH"/>
    <property type="match status" value="1"/>
</dbReference>
<feature type="domain" description="ASCH" evidence="1">
    <location>
        <begin position="39"/>
        <end position="136"/>
    </location>
</feature>
<accession>A0A261WMT1</accession>
<dbReference type="EMBL" id="NKQU01000070">
    <property type="protein sequence ID" value="OZI87280.1"/>
    <property type="molecule type" value="Genomic_DNA"/>
</dbReference>
<evidence type="ECO:0000313" key="2">
    <source>
        <dbReference type="EMBL" id="OZI87280.1"/>
    </source>
</evidence>